<keyword evidence="4" id="KW-1185">Reference proteome</keyword>
<accession>A0A1C7I7J0</accession>
<dbReference type="InterPro" id="IPR024414">
    <property type="entry name" value="Uncharacterised_PrgI"/>
</dbReference>
<evidence type="ECO:0000313" key="4">
    <source>
        <dbReference type="Proteomes" id="UP000092574"/>
    </source>
</evidence>
<dbReference type="EMBL" id="CP015405">
    <property type="protein sequence ID" value="ANU75581.1"/>
    <property type="molecule type" value="Genomic_DNA"/>
</dbReference>
<dbReference type="RefSeq" id="WP_065541773.1">
    <property type="nucleotide sequence ID" value="NZ_CP015405.2"/>
</dbReference>
<sequence>MEVKMNKEIRNYNESMFFGLDFRQCAFSLLAVLAAIGIYFGTRDILGEEFTGWLSILGAAPFAACGFFKYHGMTAEQFLWAVIKSELFYPKRLVSKPENLYYACLEEGIRAGEQTGKDGTEILMKRRKAAQNKSRKPVKKKGRGNAFD</sequence>
<feature type="transmembrane region" description="Helical" evidence="2">
    <location>
        <begin position="52"/>
        <end position="70"/>
    </location>
</feature>
<organism evidence="3 4">
    <name type="scientific">Blautia pseudococcoides</name>
    <dbReference type="NCBI Taxonomy" id="1796616"/>
    <lineage>
        <taxon>Bacteria</taxon>
        <taxon>Bacillati</taxon>
        <taxon>Bacillota</taxon>
        <taxon>Clostridia</taxon>
        <taxon>Lachnospirales</taxon>
        <taxon>Lachnospiraceae</taxon>
        <taxon>Blautia</taxon>
    </lineage>
</organism>
<gene>
    <name evidence="3" type="ORF">A4V09_07235</name>
</gene>
<dbReference type="STRING" id="1796616.A4V09_07235"/>
<reference evidence="3" key="1">
    <citation type="submission" date="2017-04" db="EMBL/GenBank/DDBJ databases">
        <title>Complete Genome Sequences of Twelve Strains of a Stable Defined Moderately Diverse Mouse Microbiota 2 (sDMDMm2).</title>
        <authorList>
            <person name="Uchimura Y."/>
            <person name="Wyss M."/>
            <person name="Brugiroux S."/>
            <person name="Limenitakis J.P."/>
            <person name="Stecher B."/>
            <person name="McCoy K.D."/>
            <person name="Macpherson A.J."/>
        </authorList>
    </citation>
    <scope>NUCLEOTIDE SEQUENCE</scope>
    <source>
        <strain evidence="3">YL58</strain>
    </source>
</reference>
<dbReference type="Pfam" id="PF12666">
    <property type="entry name" value="PrgI"/>
    <property type="match status" value="1"/>
</dbReference>
<dbReference type="AlphaFoldDB" id="A0A1C7I7J0"/>
<evidence type="ECO:0000256" key="2">
    <source>
        <dbReference type="SAM" id="Phobius"/>
    </source>
</evidence>
<feature type="region of interest" description="Disordered" evidence="1">
    <location>
        <begin position="126"/>
        <end position="148"/>
    </location>
</feature>
<proteinExistence type="predicted"/>
<protein>
    <submittedName>
        <fullName evidence="3">PrgI family protein</fullName>
    </submittedName>
</protein>
<dbReference type="Proteomes" id="UP000092574">
    <property type="component" value="Chromosome"/>
</dbReference>
<evidence type="ECO:0000313" key="3">
    <source>
        <dbReference type="EMBL" id="ANU75581.1"/>
    </source>
</evidence>
<keyword evidence="2" id="KW-1133">Transmembrane helix</keyword>
<dbReference type="KEGG" id="byl:A4V09_07235"/>
<name>A0A1C7I7J0_9FIRM</name>
<keyword evidence="2" id="KW-0472">Membrane</keyword>
<evidence type="ECO:0000256" key="1">
    <source>
        <dbReference type="SAM" id="MobiDB-lite"/>
    </source>
</evidence>
<feature type="transmembrane region" description="Helical" evidence="2">
    <location>
        <begin position="20"/>
        <end position="40"/>
    </location>
</feature>
<keyword evidence="2" id="KW-0812">Transmembrane</keyword>
<dbReference type="OrthoDB" id="2060747at2"/>